<proteinExistence type="predicted"/>
<keyword evidence="3" id="KW-1185">Reference proteome</keyword>
<protein>
    <submittedName>
        <fullName evidence="2">Uncharacterized protein</fullName>
    </submittedName>
</protein>
<gene>
    <name evidence="2" type="ORF">MSHI_17820</name>
</gene>
<name>A0A7I7MP26_9MYCO</name>
<organism evidence="2 3">
    <name type="scientific">Mycobacterium shinjukuense</name>
    <dbReference type="NCBI Taxonomy" id="398694"/>
    <lineage>
        <taxon>Bacteria</taxon>
        <taxon>Bacillati</taxon>
        <taxon>Actinomycetota</taxon>
        <taxon>Actinomycetes</taxon>
        <taxon>Mycobacteriales</taxon>
        <taxon>Mycobacteriaceae</taxon>
        <taxon>Mycobacterium</taxon>
    </lineage>
</organism>
<dbReference type="KEGG" id="mshj:MSHI_17820"/>
<reference evidence="2 3" key="1">
    <citation type="journal article" date="2019" name="Emerg. Microbes Infect.">
        <title>Comprehensive subspecies identification of 175 nontuberculous mycobacteria species based on 7547 genomic profiles.</title>
        <authorList>
            <person name="Matsumoto Y."/>
            <person name="Kinjo T."/>
            <person name="Motooka D."/>
            <person name="Nabeya D."/>
            <person name="Jung N."/>
            <person name="Uechi K."/>
            <person name="Horii T."/>
            <person name="Iida T."/>
            <person name="Fujita J."/>
            <person name="Nakamura S."/>
        </authorList>
    </citation>
    <scope>NUCLEOTIDE SEQUENCE [LARGE SCALE GENOMIC DNA]</scope>
    <source>
        <strain evidence="2 3">JCM 14233</strain>
    </source>
</reference>
<accession>A0A7I7MP26</accession>
<dbReference type="Proteomes" id="UP000467236">
    <property type="component" value="Chromosome"/>
</dbReference>
<dbReference type="EMBL" id="AP022575">
    <property type="protein sequence ID" value="BBX73876.1"/>
    <property type="molecule type" value="Genomic_DNA"/>
</dbReference>
<dbReference type="AlphaFoldDB" id="A0A7I7MP26"/>
<evidence type="ECO:0000256" key="1">
    <source>
        <dbReference type="SAM" id="MobiDB-lite"/>
    </source>
</evidence>
<evidence type="ECO:0000313" key="3">
    <source>
        <dbReference type="Proteomes" id="UP000467236"/>
    </source>
</evidence>
<evidence type="ECO:0000313" key="2">
    <source>
        <dbReference type="EMBL" id="BBX73876.1"/>
    </source>
</evidence>
<feature type="region of interest" description="Disordered" evidence="1">
    <location>
        <begin position="163"/>
        <end position="191"/>
    </location>
</feature>
<sequence>MLDFGAGTVSAGDGPIAVIARQMNMIRDECIAELFDMMKAEIQGLDHDTQMMGMWRANLTENYLAAVHHLERDAPTSLLEAPATALACARACAAGVWPGGTGAAASPGPLGREADPDGVCVLPGWCRYIGLANWVRSAGGTRPPWDSCHRSCRMSTTTPGQRCPGRRDCRSSPGTGQNTALAHRMRSTCST</sequence>